<gene>
    <name evidence="19" type="ORF">NEMVEDRAFT_v1g158262</name>
</gene>
<keyword evidence="11 16" id="KW-1133">Transmembrane helix</keyword>
<dbReference type="Pfam" id="PF15027">
    <property type="entry name" value="MGT5A_N"/>
    <property type="match status" value="1"/>
</dbReference>
<dbReference type="PhylomeDB" id="A7RGB4"/>
<dbReference type="GO" id="GO:0006487">
    <property type="term" value="P:protein N-linked glycosylation"/>
    <property type="evidence" value="ECO:0000318"/>
    <property type="project" value="GO_Central"/>
</dbReference>
<keyword evidence="13 16" id="KW-0472">Membrane</keyword>
<evidence type="ECO:0000256" key="10">
    <source>
        <dbReference type="ARBA" id="ARBA00022968"/>
    </source>
</evidence>
<dbReference type="FunCoup" id="A7RGB4">
    <property type="interactions" value="108"/>
</dbReference>
<keyword evidence="10" id="KW-0735">Signal-anchor</keyword>
<dbReference type="HOGENOM" id="CLU_016749_1_0_1"/>
<dbReference type="UniPathway" id="UPA00378"/>
<dbReference type="EC" id="2.4.1.155" evidence="5"/>
<comment type="subcellular location">
    <subcellularLocation>
        <location evidence="1">Golgi apparatus membrane</location>
        <topology evidence="1">Single-pass type II membrane protein</topology>
    </subcellularLocation>
    <subcellularLocation>
        <location evidence="2">Secreted</location>
    </subcellularLocation>
</comment>
<evidence type="ECO:0000256" key="3">
    <source>
        <dbReference type="ARBA" id="ARBA00004922"/>
    </source>
</evidence>
<evidence type="ECO:0000256" key="4">
    <source>
        <dbReference type="ARBA" id="ARBA00007477"/>
    </source>
</evidence>
<protein>
    <recommendedName>
        <fullName evidence="5">alpha-1,6-mannosyl-glycoprotein 6-beta-N-acetylglucosaminyltransferase</fullName>
        <ecNumber evidence="5">2.4.1.155</ecNumber>
    </recommendedName>
</protein>
<feature type="domain" description="Glycosyltransferase family 18 catalytic" evidence="17">
    <location>
        <begin position="173"/>
        <end position="732"/>
    </location>
</feature>
<evidence type="ECO:0000256" key="13">
    <source>
        <dbReference type="ARBA" id="ARBA00023136"/>
    </source>
</evidence>
<evidence type="ECO:0000256" key="14">
    <source>
        <dbReference type="ARBA" id="ARBA00023180"/>
    </source>
</evidence>
<feature type="domain" description="MGT5A-like N-terminal" evidence="18">
    <location>
        <begin position="10"/>
        <end position="114"/>
    </location>
</feature>
<dbReference type="InterPro" id="IPR027833">
    <property type="entry name" value="MGT5A-like_N"/>
</dbReference>
<evidence type="ECO:0000256" key="5">
    <source>
        <dbReference type="ARBA" id="ARBA00012671"/>
    </source>
</evidence>
<keyword evidence="20" id="KW-1185">Reference proteome</keyword>
<dbReference type="GO" id="GO:0005794">
    <property type="term" value="C:Golgi apparatus"/>
    <property type="evidence" value="ECO:0000318"/>
    <property type="project" value="GO_Central"/>
</dbReference>
<evidence type="ECO:0000259" key="17">
    <source>
        <dbReference type="Pfam" id="PF15024"/>
    </source>
</evidence>
<evidence type="ECO:0000256" key="7">
    <source>
        <dbReference type="ARBA" id="ARBA00022676"/>
    </source>
</evidence>
<sequence length="746" mass="84756">MIATKGRPTFKLSAHRIGIVFIIISFIWGLYLIKIQLDERNSQPDYLKGRIIHLSKEYIRALAREKGVYGIDGQPSTQQGVGDLKKATAVLLQSMLERIHVLEKQVEGVIVNSTLEFEILASQIKSLNTTFSLHLSNHSYVSANSCVIPDDPSYPECRQKVMWMRNFWKTHECYAKDHGVNGTICSFLVYLSEVENWCPKFPGRMKPTSRATTEGADLHRSDVQGLLGLLNDQDPIKFKWIKNRINQMWPQWLSALEDLKKKRDLKKIKQKKILVHIGLLANERALHFAANADKGGPLGELVQWSDLIASLYLLGHDVTVTADIPRLQGIFGKLRGPAKKPCPTTIKNDYDLIYLDYYGVKQMQTKVGQFTQSFKCKFRIVDSFGTEAQFNYAGFTEKVPGGSMALWGRHNLNLKQFMTMFPHSPDNSFLGFVVGEEPTPDPHPKKKKARALVYGKHYYMWKDLKQRSFLDVINKYMEIHATVGGGIKKWVPSYVINHGVLPSLEVQKLLQDSMIFVGLGFPYEGPAPLEAIAHGCFFLNTKYHPPRNRINTPFFKDKPTLRQITSQHPYAEDYIGQPYVYTVDINDLNKIEAVMKEIMMAEPVSPYLPYEFTHKGMLERLHVFIENQNFCGQNLWPPLNALQARKGAMGSSCKETCHSLGLVCEPQYFPAINTKERMTRSGFPCNTTRVEDMPSLVAPGYRDDPPVCLRQAQNLLFSCTANSPTTKRLCPCRDFKKGQVALCSKC</sequence>
<keyword evidence="6" id="KW-0964">Secreted</keyword>
<dbReference type="InterPro" id="IPR052105">
    <property type="entry name" value="MGAT5_Glycosyltransferase"/>
</dbReference>
<organism evidence="19 20">
    <name type="scientific">Nematostella vectensis</name>
    <name type="common">Starlet sea anemone</name>
    <dbReference type="NCBI Taxonomy" id="45351"/>
    <lineage>
        <taxon>Eukaryota</taxon>
        <taxon>Metazoa</taxon>
        <taxon>Cnidaria</taxon>
        <taxon>Anthozoa</taxon>
        <taxon>Hexacorallia</taxon>
        <taxon>Actiniaria</taxon>
        <taxon>Edwardsiidae</taxon>
        <taxon>Nematostella</taxon>
    </lineage>
</organism>
<dbReference type="PANTHER" id="PTHR15075:SF2">
    <property type="entry name" value="ALPHA-1,6-MANNOSYLGLYCOPROTEIN 6-BETA-N-ACETYLGLUCOSAMINYLTRANSFERASE"/>
    <property type="match status" value="1"/>
</dbReference>
<proteinExistence type="inferred from homology"/>
<keyword evidence="9 16" id="KW-0812">Transmembrane</keyword>
<dbReference type="eggNOG" id="ENOG502QTNG">
    <property type="taxonomic scope" value="Eukaryota"/>
</dbReference>
<evidence type="ECO:0000256" key="15">
    <source>
        <dbReference type="ARBA" id="ARBA00048243"/>
    </source>
</evidence>
<accession>A7RGB4</accession>
<evidence type="ECO:0000256" key="8">
    <source>
        <dbReference type="ARBA" id="ARBA00022679"/>
    </source>
</evidence>
<dbReference type="GO" id="GO:0030144">
    <property type="term" value="F:alpha-1,6-mannosylglycoprotein 6-beta-N-acetylglucosaminyltransferase activity"/>
    <property type="evidence" value="ECO:0000318"/>
    <property type="project" value="GO_Central"/>
</dbReference>
<evidence type="ECO:0000256" key="1">
    <source>
        <dbReference type="ARBA" id="ARBA00004323"/>
    </source>
</evidence>
<dbReference type="InterPro" id="IPR026116">
    <property type="entry name" value="GT18_cat"/>
</dbReference>
<feature type="transmembrane region" description="Helical" evidence="16">
    <location>
        <begin position="12"/>
        <end position="33"/>
    </location>
</feature>
<dbReference type="InParanoid" id="A7RGB4"/>
<keyword evidence="14" id="KW-0325">Glycoprotein</keyword>
<dbReference type="EMBL" id="DS469509">
    <property type="protein sequence ID" value="EDO49391.1"/>
    <property type="molecule type" value="Genomic_DNA"/>
</dbReference>
<keyword evidence="8" id="KW-0808">Transferase</keyword>
<evidence type="ECO:0000313" key="19">
    <source>
        <dbReference type="EMBL" id="EDO49391.1"/>
    </source>
</evidence>
<evidence type="ECO:0000256" key="2">
    <source>
        <dbReference type="ARBA" id="ARBA00004613"/>
    </source>
</evidence>
<evidence type="ECO:0000256" key="6">
    <source>
        <dbReference type="ARBA" id="ARBA00022525"/>
    </source>
</evidence>
<comment type="similarity">
    <text evidence="4">Belongs to the glycosyltransferase 18 family.</text>
</comment>
<dbReference type="GO" id="GO:0000139">
    <property type="term" value="C:Golgi membrane"/>
    <property type="evidence" value="ECO:0007669"/>
    <property type="project" value="UniProtKB-SubCell"/>
</dbReference>
<evidence type="ECO:0000256" key="12">
    <source>
        <dbReference type="ARBA" id="ARBA00023034"/>
    </source>
</evidence>
<dbReference type="GO" id="GO:0005576">
    <property type="term" value="C:extracellular region"/>
    <property type="evidence" value="ECO:0007669"/>
    <property type="project" value="UniProtKB-SubCell"/>
</dbReference>
<reference evidence="19 20" key="1">
    <citation type="journal article" date="2007" name="Science">
        <title>Sea anemone genome reveals ancestral eumetazoan gene repertoire and genomic organization.</title>
        <authorList>
            <person name="Putnam N.H."/>
            <person name="Srivastava M."/>
            <person name="Hellsten U."/>
            <person name="Dirks B."/>
            <person name="Chapman J."/>
            <person name="Salamov A."/>
            <person name="Terry A."/>
            <person name="Shapiro H."/>
            <person name="Lindquist E."/>
            <person name="Kapitonov V.V."/>
            <person name="Jurka J."/>
            <person name="Genikhovich G."/>
            <person name="Grigoriev I.V."/>
            <person name="Lucas S.M."/>
            <person name="Steele R.E."/>
            <person name="Finnerty J.R."/>
            <person name="Technau U."/>
            <person name="Martindale M.Q."/>
            <person name="Rokhsar D.S."/>
        </authorList>
    </citation>
    <scope>NUCLEOTIDE SEQUENCE [LARGE SCALE GENOMIC DNA]</scope>
    <source>
        <strain evidence="20">CH2 X CH6</strain>
    </source>
</reference>
<evidence type="ECO:0000256" key="9">
    <source>
        <dbReference type="ARBA" id="ARBA00022692"/>
    </source>
</evidence>
<dbReference type="OMA" id="IGHHLEV"/>
<comment type="catalytic activity">
    <reaction evidence="15">
        <text>N(4)-{beta-D-GlcNAc-(1-&gt;2)-[beta-D-GlcNAc-(1-&gt;4)]-alpha-D-Man-(1-&gt;3)-[beta-D-GlcNAc-(1-&gt;2)-alpha-D-Man-(1-&gt;6)]-beta-D-Man-(1-&gt;4)-beta-D-GlcNAc-(1-&gt;4)-beta-D-GlcNAc}-L-asparaginyl-[protein] + UDP-N-acetyl-alpha-D-glucosamine = N(4)-{beta-D-GlcNAc-(1-&gt;2)-[beta-D-GlcNAc-(1-&gt;4)]-alpha-D-Man-(1-&gt;3)-[beta-D-GlcNAc-(1-&gt;2)-[beta-D-GlcNAc-(1-&gt;6)]-alpha-D-Man-(1-&gt;6)]-beta-D-Man-(1-&gt;4)-beta-D-GlcNAc-(1-&gt;4)-beta-D-GlcNAc}-L-asparaginyl-[protein] + UDP + H(+)</text>
        <dbReference type="Rhea" id="RHEA:16921"/>
        <dbReference type="Rhea" id="RHEA-COMP:14374"/>
        <dbReference type="Rhea" id="RHEA-COMP:14377"/>
        <dbReference type="ChEBI" id="CHEBI:15378"/>
        <dbReference type="ChEBI" id="CHEBI:57705"/>
        <dbReference type="ChEBI" id="CHEBI:58223"/>
        <dbReference type="ChEBI" id="CHEBI:139507"/>
        <dbReference type="ChEBI" id="CHEBI:139510"/>
        <dbReference type="EC" id="2.4.1.155"/>
    </reaction>
</comment>
<dbReference type="Proteomes" id="UP000001593">
    <property type="component" value="Unassembled WGS sequence"/>
</dbReference>
<name>A7RGB4_NEMVE</name>
<dbReference type="PANTHER" id="PTHR15075">
    <property type="entry name" value="ALPHA-MANNOSIDE BETA-1,6-N-ACETYLGLUCOSAMINYLTRANSFERASE"/>
    <property type="match status" value="1"/>
</dbReference>
<keyword evidence="7" id="KW-0328">Glycosyltransferase</keyword>
<evidence type="ECO:0000259" key="18">
    <source>
        <dbReference type="Pfam" id="PF15027"/>
    </source>
</evidence>
<keyword evidence="12" id="KW-0333">Golgi apparatus</keyword>
<evidence type="ECO:0000313" key="20">
    <source>
        <dbReference type="Proteomes" id="UP000001593"/>
    </source>
</evidence>
<evidence type="ECO:0000256" key="11">
    <source>
        <dbReference type="ARBA" id="ARBA00022989"/>
    </source>
</evidence>
<evidence type="ECO:0000256" key="16">
    <source>
        <dbReference type="SAM" id="Phobius"/>
    </source>
</evidence>
<comment type="pathway">
    <text evidence="3">Protein modification; protein glycosylation.</text>
</comment>
<dbReference type="Pfam" id="PF15024">
    <property type="entry name" value="Glyco_transf_18"/>
    <property type="match status" value="1"/>
</dbReference>
<dbReference type="AlphaFoldDB" id="A7RGB4"/>